<name>A0A6L2KYY7_TANCI</name>
<reference evidence="3" key="1">
    <citation type="journal article" date="2019" name="Sci. Rep.">
        <title>Draft genome of Tanacetum cinerariifolium, the natural source of mosquito coil.</title>
        <authorList>
            <person name="Yamashiro T."/>
            <person name="Shiraishi A."/>
            <person name="Satake H."/>
            <person name="Nakayama K."/>
        </authorList>
    </citation>
    <scope>NUCLEOTIDE SEQUENCE</scope>
</reference>
<evidence type="ECO:0000256" key="1">
    <source>
        <dbReference type="SAM" id="MobiDB-lite"/>
    </source>
</evidence>
<dbReference type="EMBL" id="BKCJ010003135">
    <property type="protein sequence ID" value="GEU53195.1"/>
    <property type="molecule type" value="Genomic_DNA"/>
</dbReference>
<sequence length="1079" mass="122989">MLLAKKDSDEQVLLAKDQAWMESGSDSDQEINANIVFMAQIRKVLSDSDRSSSSAKETIAEVSYYTSESESESEFETLKYYDNSTNYGLFVNNDDDQEIFQDAIEFASENFIENHIDSQKDYDKSEKRIEKANQQSKDLENQNKDLQEKYDILINQVNTFEEQNNKFNEQIKVLNKKNADWLAQIEVSQDQLKIKHVVIDTHTECQAQYAKLEEERYEYMIRYSTLFDNDKQHRKQIADQEVLFDKISVELVELDKHVRDLKNTVLENDFKIFELEEYLDTFSSVRRPKYGGVIWKKKGSSSTSNVDLSCVSVSKLNKNVKRYSRKDLLLCNNSHLEETSSAYVCNDTMNVSCNSRMCDLFDDNNIFIFNDKSVRISPVSKFLFRKKPRDSMNVRSKCNSNKSLSRTVHKENMLFHYKLALSQVEARLAEHRNQEVKYCEKIIVLKFKTKYRANCIESLTKELVLIKKEKEGLDSKLAGFQTASKDLDNFLERLLKFADDTITDYSMPSLAIETVRPTKNKTDKGETVKKPAVKYAKLYRKPSKGSKIYLWIIDSGCSKHVMGNRALLTNFVETFLRTVHFCNNDFVVIAGYGDVVIGSMTIKKVYYVEGLGHNLFSVGQFCDKGLEVAFRKSTCFVRNKDGVDLLTGDYLSYLLVKASSAQSWLWYQRLSHLNFSTINNLVKNNLVQVVLGGIAASAPPLANAIATVYVGIISHLNVVGITVAHIDVNTPQLELVLLVYFNEKYAKKPKRKNTQAPQHVADEVVYKERGDRLVSAATTASSLEAEQTVITLISPNPRQHLMKPVPQELLRVVVLGNILQSDEDRMKLNEMMELCTNLQSRVLDLEKTKTTQALEITGLKKRVKKLEKKQWLRTYKLKRLYKVGLIARVDSSKDEKSLGEDASKQVRISDINVDEDITLVNDQDDAKMLDVNYLHGEEVFVNKDDADKEVSDVGEVNVASIATTVSVVATITSKEITLAQALVEIKTTKPKANGIILQEPSKSTTTTTKIISSKKSQRKGKAIMIKELVKPKKKDQIKLNEEAALKLQAKLKAEFEEEQRLAREKSQKELEANIALIET</sequence>
<gene>
    <name evidence="3" type="ORF">Tci_025173</name>
</gene>
<dbReference type="Pfam" id="PF22936">
    <property type="entry name" value="Pol_BBD"/>
    <property type="match status" value="1"/>
</dbReference>
<organism evidence="3">
    <name type="scientific">Tanacetum cinerariifolium</name>
    <name type="common">Dalmatian daisy</name>
    <name type="synonym">Chrysanthemum cinerariifolium</name>
    <dbReference type="NCBI Taxonomy" id="118510"/>
    <lineage>
        <taxon>Eukaryota</taxon>
        <taxon>Viridiplantae</taxon>
        <taxon>Streptophyta</taxon>
        <taxon>Embryophyta</taxon>
        <taxon>Tracheophyta</taxon>
        <taxon>Spermatophyta</taxon>
        <taxon>Magnoliopsida</taxon>
        <taxon>eudicotyledons</taxon>
        <taxon>Gunneridae</taxon>
        <taxon>Pentapetalae</taxon>
        <taxon>asterids</taxon>
        <taxon>campanulids</taxon>
        <taxon>Asterales</taxon>
        <taxon>Asteraceae</taxon>
        <taxon>Asteroideae</taxon>
        <taxon>Anthemideae</taxon>
        <taxon>Anthemidinae</taxon>
        <taxon>Tanacetum</taxon>
    </lineage>
</organism>
<comment type="caution">
    <text evidence="3">The sequence shown here is derived from an EMBL/GenBank/DDBJ whole genome shotgun (WGS) entry which is preliminary data.</text>
</comment>
<evidence type="ECO:0000259" key="2">
    <source>
        <dbReference type="Pfam" id="PF22936"/>
    </source>
</evidence>
<dbReference type="AlphaFoldDB" id="A0A6L2KYY7"/>
<evidence type="ECO:0000313" key="3">
    <source>
        <dbReference type="EMBL" id="GEU53195.1"/>
    </source>
</evidence>
<accession>A0A6L2KYY7</accession>
<proteinExistence type="predicted"/>
<dbReference type="InterPro" id="IPR054722">
    <property type="entry name" value="PolX-like_BBD"/>
</dbReference>
<feature type="domain" description="Retrovirus-related Pol polyprotein from transposon TNT 1-94-like beta-barrel" evidence="2">
    <location>
        <begin position="551"/>
        <end position="625"/>
    </location>
</feature>
<feature type="region of interest" description="Disordered" evidence="1">
    <location>
        <begin position="118"/>
        <end position="142"/>
    </location>
</feature>
<protein>
    <recommendedName>
        <fullName evidence="2">Retrovirus-related Pol polyprotein from transposon TNT 1-94-like beta-barrel domain-containing protein</fullName>
    </recommendedName>
</protein>